<dbReference type="Proteomes" id="UP000188145">
    <property type="component" value="Chromosome"/>
</dbReference>
<dbReference type="GO" id="GO:0070403">
    <property type="term" value="F:NAD+ binding"/>
    <property type="evidence" value="ECO:0007669"/>
    <property type="project" value="InterPro"/>
</dbReference>
<dbReference type="Pfam" id="PF02146">
    <property type="entry name" value="SIR2"/>
    <property type="match status" value="1"/>
</dbReference>
<dbReference type="STRING" id="1332264.BW730_14825"/>
<dbReference type="PROSITE" id="PS50305">
    <property type="entry name" value="SIRTUIN"/>
    <property type="match status" value="1"/>
</dbReference>
<keyword evidence="4" id="KW-0862">Zinc</keyword>
<feature type="binding site" evidence="4">
    <location>
        <position position="221"/>
    </location>
    <ligand>
        <name>Zn(2+)</name>
        <dbReference type="ChEBI" id="CHEBI:29105"/>
    </ligand>
</feature>
<feature type="active site" description="Proton acceptor" evidence="4">
    <location>
        <position position="155"/>
    </location>
</feature>
<dbReference type="OrthoDB" id="9800582at2"/>
<dbReference type="AlphaFoldDB" id="A0A1Q2CR52"/>
<name>A0A1Q2CR52_9ACTN</name>
<evidence type="ECO:0000256" key="4">
    <source>
        <dbReference type="PROSITE-ProRule" id="PRU00236"/>
    </source>
</evidence>
<accession>A0A1Q2CR52</accession>
<evidence type="ECO:0000259" key="5">
    <source>
        <dbReference type="PROSITE" id="PS50305"/>
    </source>
</evidence>
<dbReference type="InterPro" id="IPR026591">
    <property type="entry name" value="Sirtuin_cat_small_dom_sf"/>
</dbReference>
<proteinExistence type="predicted"/>
<keyword evidence="4" id="KW-0479">Metal-binding</keyword>
<sequence length="319" mass="34494">MNNAPGDVGGWFRTARAGVDVASDATAWGPDGGSFGRVSPDDDLAAALDLFRGRPTLVLTGAGMSTDSGLPDYRGRDAVPRSPMTFQEFVSSDLSRRRYWARSTVGWRAFGRARPNEAHLALARLGRLTPFTGVVTQNVDGLHQRAGSAPVVDLHGNLAEVICLGCGRLFPREDLQDALLRMNPRFARQLDALTAEARTAPDGDAEVDRTEDFEYPDCPACQGVLKPDVVFFGENAHRDTVLRANRLLDAADVLVVLGTSLTVMSGLRFVRRSAKEGRDVIICTDGQTRGDDLATLRLHGRLAPVLSSWVRLAGGRVGR</sequence>
<dbReference type="SUPFAM" id="SSF52467">
    <property type="entry name" value="DHS-like NAD/FAD-binding domain"/>
    <property type="match status" value="1"/>
</dbReference>
<evidence type="ECO:0000256" key="3">
    <source>
        <dbReference type="ARBA" id="ARBA00023027"/>
    </source>
</evidence>
<dbReference type="EMBL" id="CP019606">
    <property type="protein sequence ID" value="AQP48584.1"/>
    <property type="molecule type" value="Genomic_DNA"/>
</dbReference>
<gene>
    <name evidence="6" type="ORF">BW730_14825</name>
</gene>
<dbReference type="RefSeq" id="WP_077686926.1">
    <property type="nucleotide sequence ID" value="NZ_CP019606.1"/>
</dbReference>
<feature type="binding site" evidence="4">
    <location>
        <position position="218"/>
    </location>
    <ligand>
        <name>Zn(2+)</name>
        <dbReference type="ChEBI" id="CHEBI:29105"/>
    </ligand>
</feature>
<dbReference type="KEGG" id="tes:BW730_14825"/>
<dbReference type="NCBIfam" id="NF003738">
    <property type="entry name" value="PRK05333.1"/>
    <property type="match status" value="1"/>
</dbReference>
<dbReference type="Gene3D" id="3.40.50.1220">
    <property type="entry name" value="TPP-binding domain"/>
    <property type="match status" value="1"/>
</dbReference>
<evidence type="ECO:0000313" key="7">
    <source>
        <dbReference type="Proteomes" id="UP000188145"/>
    </source>
</evidence>
<feature type="domain" description="Deacetylase sirtuin-type" evidence="5">
    <location>
        <begin position="37"/>
        <end position="316"/>
    </location>
</feature>
<dbReference type="InterPro" id="IPR026590">
    <property type="entry name" value="Ssirtuin_cat_dom"/>
</dbReference>
<dbReference type="InterPro" id="IPR050134">
    <property type="entry name" value="NAD-dep_sirtuin_deacylases"/>
</dbReference>
<dbReference type="InterPro" id="IPR003000">
    <property type="entry name" value="Sirtuin"/>
</dbReference>
<protein>
    <recommendedName>
        <fullName evidence="1">protein acetyllysine N-acetyltransferase</fullName>
        <ecNumber evidence="1">2.3.1.286</ecNumber>
    </recommendedName>
</protein>
<dbReference type="Gene3D" id="3.30.1600.10">
    <property type="entry name" value="SIR2/SIRT2 'Small Domain"/>
    <property type="match status" value="1"/>
</dbReference>
<keyword evidence="2" id="KW-0808">Transferase</keyword>
<feature type="binding site" evidence="4">
    <location>
        <position position="166"/>
    </location>
    <ligand>
        <name>Zn(2+)</name>
        <dbReference type="ChEBI" id="CHEBI:29105"/>
    </ligand>
</feature>
<evidence type="ECO:0000256" key="2">
    <source>
        <dbReference type="ARBA" id="ARBA00022679"/>
    </source>
</evidence>
<dbReference type="EC" id="2.3.1.286" evidence="1"/>
<evidence type="ECO:0000313" key="6">
    <source>
        <dbReference type="EMBL" id="AQP48584.1"/>
    </source>
</evidence>
<feature type="binding site" evidence="4">
    <location>
        <position position="163"/>
    </location>
    <ligand>
        <name>Zn(2+)</name>
        <dbReference type="ChEBI" id="CHEBI:29105"/>
    </ligand>
</feature>
<reference evidence="7" key="1">
    <citation type="submission" date="2017-02" db="EMBL/GenBank/DDBJ databases">
        <title>Tessaracoccus aquaemaris sp. nov., isolated from the intestine of a Korean rockfish, Sebastes schlegelii, in a marine aquaculture pond.</title>
        <authorList>
            <person name="Tak E.J."/>
            <person name="Bae J.-W."/>
        </authorList>
    </citation>
    <scope>NUCLEOTIDE SEQUENCE [LARGE SCALE GENOMIC DNA]</scope>
    <source>
        <strain evidence="7">NSG39</strain>
    </source>
</reference>
<dbReference type="GO" id="GO:0017136">
    <property type="term" value="F:histone deacetylase activity, NAD-dependent"/>
    <property type="evidence" value="ECO:0007669"/>
    <property type="project" value="TreeGrafter"/>
</dbReference>
<dbReference type="InterPro" id="IPR029035">
    <property type="entry name" value="DHS-like_NAD/FAD-binding_dom"/>
</dbReference>
<keyword evidence="7" id="KW-1185">Reference proteome</keyword>
<organism evidence="6 7">
    <name type="scientific">Tessaracoccus aquimaris</name>
    <dbReference type="NCBI Taxonomy" id="1332264"/>
    <lineage>
        <taxon>Bacteria</taxon>
        <taxon>Bacillati</taxon>
        <taxon>Actinomycetota</taxon>
        <taxon>Actinomycetes</taxon>
        <taxon>Propionibacteriales</taxon>
        <taxon>Propionibacteriaceae</taxon>
        <taxon>Tessaracoccus</taxon>
    </lineage>
</organism>
<dbReference type="PANTHER" id="PTHR11085:SF10">
    <property type="entry name" value="NAD-DEPENDENT PROTEIN DEACYLASE SIRTUIN-5, MITOCHONDRIAL-RELATED"/>
    <property type="match status" value="1"/>
</dbReference>
<evidence type="ECO:0000256" key="1">
    <source>
        <dbReference type="ARBA" id="ARBA00012928"/>
    </source>
</evidence>
<keyword evidence="3" id="KW-0520">NAD</keyword>
<dbReference type="PANTHER" id="PTHR11085">
    <property type="entry name" value="NAD-DEPENDENT PROTEIN DEACYLASE SIRTUIN-5, MITOCHONDRIAL-RELATED"/>
    <property type="match status" value="1"/>
</dbReference>
<dbReference type="GO" id="GO:0046872">
    <property type="term" value="F:metal ion binding"/>
    <property type="evidence" value="ECO:0007669"/>
    <property type="project" value="UniProtKB-KW"/>
</dbReference>